<keyword evidence="4 5" id="KW-0460">Magnesium</keyword>
<feature type="non-terminal residue" evidence="6">
    <location>
        <position position="1"/>
    </location>
</feature>
<evidence type="ECO:0000313" key="6">
    <source>
        <dbReference type="EMBL" id="WVZ17436.1"/>
    </source>
</evidence>
<dbReference type="InterPro" id="IPR016965">
    <property type="entry name" value="Pase_PHOSPHO-typ"/>
</dbReference>
<dbReference type="Pfam" id="PF06888">
    <property type="entry name" value="Put_Phosphatase"/>
    <property type="match status" value="1"/>
</dbReference>
<dbReference type="EMBL" id="CP144698">
    <property type="protein sequence ID" value="WVZ17436.1"/>
    <property type="molecule type" value="Genomic_DNA"/>
</dbReference>
<name>A0AAQ3NYH2_VIGMU</name>
<dbReference type="PIRSF" id="PIRSF031051">
    <property type="entry name" value="PyrdxlP_Pase_PHOSPHO2"/>
    <property type="match status" value="1"/>
</dbReference>
<evidence type="ECO:0000256" key="4">
    <source>
        <dbReference type="ARBA" id="ARBA00022842"/>
    </source>
</evidence>
<feature type="binding site" evidence="5">
    <location>
        <position position="99"/>
    </location>
    <ligand>
        <name>Mg(2+)</name>
        <dbReference type="ChEBI" id="CHEBI:18420"/>
    </ligand>
</feature>
<protein>
    <recommendedName>
        <fullName evidence="8">Inorganic pyrophosphatase 2</fullName>
    </recommendedName>
</protein>
<proteinExistence type="predicted"/>
<dbReference type="PANTHER" id="PTHR20889:SF12">
    <property type="entry name" value="LP01149P"/>
    <property type="match status" value="1"/>
</dbReference>
<evidence type="ECO:0008006" key="8">
    <source>
        <dbReference type="Google" id="ProtNLM"/>
    </source>
</evidence>
<dbReference type="AlphaFoldDB" id="A0AAQ3NYH2"/>
<evidence type="ECO:0000256" key="3">
    <source>
        <dbReference type="ARBA" id="ARBA00022801"/>
    </source>
</evidence>
<accession>A0AAQ3NYH2</accession>
<dbReference type="PANTHER" id="PTHR20889">
    <property type="entry name" value="PHOSPHATASE, ORPHAN 1, 2"/>
    <property type="match status" value="1"/>
</dbReference>
<evidence type="ECO:0000256" key="1">
    <source>
        <dbReference type="ARBA" id="ARBA00001946"/>
    </source>
</evidence>
<keyword evidence="7" id="KW-1185">Reference proteome</keyword>
<dbReference type="Proteomes" id="UP001374535">
    <property type="component" value="Chromosome 3"/>
</dbReference>
<evidence type="ECO:0000256" key="5">
    <source>
        <dbReference type="PIRSR" id="PIRSR031051-3"/>
    </source>
</evidence>
<dbReference type="InterPro" id="IPR036412">
    <property type="entry name" value="HAD-like_sf"/>
</dbReference>
<keyword evidence="2 5" id="KW-0479">Metal-binding</keyword>
<dbReference type="Gene3D" id="3.40.50.1000">
    <property type="entry name" value="HAD superfamily/HAD-like"/>
    <property type="match status" value="1"/>
</dbReference>
<organism evidence="6 7">
    <name type="scientific">Vigna mungo</name>
    <name type="common">Black gram</name>
    <name type="synonym">Phaseolus mungo</name>
    <dbReference type="NCBI Taxonomy" id="3915"/>
    <lineage>
        <taxon>Eukaryota</taxon>
        <taxon>Viridiplantae</taxon>
        <taxon>Streptophyta</taxon>
        <taxon>Embryophyta</taxon>
        <taxon>Tracheophyta</taxon>
        <taxon>Spermatophyta</taxon>
        <taxon>Magnoliopsida</taxon>
        <taxon>eudicotyledons</taxon>
        <taxon>Gunneridae</taxon>
        <taxon>Pentapetalae</taxon>
        <taxon>rosids</taxon>
        <taxon>fabids</taxon>
        <taxon>Fabales</taxon>
        <taxon>Fabaceae</taxon>
        <taxon>Papilionoideae</taxon>
        <taxon>50 kb inversion clade</taxon>
        <taxon>NPAAA clade</taxon>
        <taxon>indigoferoid/millettioid clade</taxon>
        <taxon>Phaseoleae</taxon>
        <taxon>Vigna</taxon>
    </lineage>
</organism>
<reference evidence="6 7" key="1">
    <citation type="journal article" date="2023" name="Life. Sci Alliance">
        <title>Evolutionary insights into 3D genome organization and epigenetic landscape of Vigna mungo.</title>
        <authorList>
            <person name="Junaid A."/>
            <person name="Singh B."/>
            <person name="Bhatia S."/>
        </authorList>
    </citation>
    <scope>NUCLEOTIDE SEQUENCE [LARGE SCALE GENOMIC DNA]</scope>
    <source>
        <strain evidence="6">Urdbean</strain>
    </source>
</reference>
<comment type="cofactor">
    <cofactor evidence="1 5">
        <name>Mg(2+)</name>
        <dbReference type="ChEBI" id="CHEBI:18420"/>
    </cofactor>
</comment>
<keyword evidence="3" id="KW-0378">Hydrolase</keyword>
<dbReference type="SUPFAM" id="SSF56784">
    <property type="entry name" value="HAD-like"/>
    <property type="match status" value="1"/>
</dbReference>
<dbReference type="InterPro" id="IPR023214">
    <property type="entry name" value="HAD_sf"/>
</dbReference>
<dbReference type="GO" id="GO:0016791">
    <property type="term" value="F:phosphatase activity"/>
    <property type="evidence" value="ECO:0007669"/>
    <property type="project" value="InterPro"/>
</dbReference>
<gene>
    <name evidence="6" type="ORF">V8G54_010418</name>
</gene>
<dbReference type="GO" id="GO:0046872">
    <property type="term" value="F:metal ion binding"/>
    <property type="evidence" value="ECO:0007669"/>
    <property type="project" value="UniProtKB-KW"/>
</dbReference>
<evidence type="ECO:0000256" key="2">
    <source>
        <dbReference type="ARBA" id="ARBA00022723"/>
    </source>
</evidence>
<dbReference type="InterPro" id="IPR006384">
    <property type="entry name" value="HAD_hydro_PyrdxlP_Pase-like"/>
</dbReference>
<evidence type="ECO:0000313" key="7">
    <source>
        <dbReference type="Proteomes" id="UP001374535"/>
    </source>
</evidence>
<sequence length="174" mass="19945">YLFTRPSVKAAHSLGCDLRIVSDANMFLIESILKHLGIREYFSEINTNPSYVNEGRLRILPYDDFNKASHGCSLCPPNMCKRIQDSISEKAKRLIYLGDGSGDYCPSLRLKEKDFMMPRKNFLLWDLICRDPSLLKAEIHGWSDGEELEQILLHLINKISMEQLLHGFVTFAHG</sequence>
<dbReference type="NCBIfam" id="TIGR01489">
    <property type="entry name" value="DKMTPPase-SF"/>
    <property type="match status" value="1"/>
</dbReference>